<dbReference type="EMBL" id="JASBWR010000120">
    <property type="protein sequence ID" value="KAJ9093637.1"/>
    <property type="molecule type" value="Genomic_DNA"/>
</dbReference>
<keyword evidence="2" id="KW-1185">Reference proteome</keyword>
<dbReference type="Proteomes" id="UP001241377">
    <property type="component" value="Unassembled WGS sequence"/>
</dbReference>
<gene>
    <name evidence="1" type="ORF">QFC19_008225</name>
</gene>
<accession>A0ACC2V316</accession>
<evidence type="ECO:0000313" key="2">
    <source>
        <dbReference type="Proteomes" id="UP001241377"/>
    </source>
</evidence>
<comment type="caution">
    <text evidence="1">The sequence shown here is derived from an EMBL/GenBank/DDBJ whole genome shotgun (WGS) entry which is preliminary data.</text>
</comment>
<sequence>MPSFASLFPPNTIIKDFAYSSSHPLRLGNFEVYENNSDDEYDDDYSYHDDDQSPDEINRRAVALFDFTPENDNEVKLVEGQVIWISYRHGQGWLVAEDPATGENGLVPEEYVEVFDDDDLEADGDGITSTNSTNSTNIDVDPNDSTSIVGSNVNSNRPDDDAPKPFLPGILRHNQESDSDWVDTEYEDDEEDLVKQLHKAKLYGSETDDR</sequence>
<organism evidence="1 2">
    <name type="scientific">Naganishia cerealis</name>
    <dbReference type="NCBI Taxonomy" id="610337"/>
    <lineage>
        <taxon>Eukaryota</taxon>
        <taxon>Fungi</taxon>
        <taxon>Dikarya</taxon>
        <taxon>Basidiomycota</taxon>
        <taxon>Agaricomycotina</taxon>
        <taxon>Tremellomycetes</taxon>
        <taxon>Filobasidiales</taxon>
        <taxon>Filobasidiaceae</taxon>
        <taxon>Naganishia</taxon>
    </lineage>
</organism>
<evidence type="ECO:0000313" key="1">
    <source>
        <dbReference type="EMBL" id="KAJ9093637.1"/>
    </source>
</evidence>
<name>A0ACC2V316_9TREE</name>
<protein>
    <submittedName>
        <fullName evidence="1">Uncharacterized protein</fullName>
    </submittedName>
</protein>
<proteinExistence type="predicted"/>
<reference evidence="1" key="1">
    <citation type="submission" date="2023-04" db="EMBL/GenBank/DDBJ databases">
        <title>Draft Genome sequencing of Naganishia species isolated from polar environments using Oxford Nanopore Technology.</title>
        <authorList>
            <person name="Leo P."/>
            <person name="Venkateswaran K."/>
        </authorList>
    </citation>
    <scope>NUCLEOTIDE SEQUENCE</scope>
    <source>
        <strain evidence="1">MNA-CCFEE 5261</strain>
    </source>
</reference>